<dbReference type="SMART" id="SM00382">
    <property type="entry name" value="AAA"/>
    <property type="match status" value="1"/>
</dbReference>
<dbReference type="EnsemblMetazoa" id="CLYHEMT019536.1">
    <property type="protein sequence ID" value="CLYHEMP019536.1"/>
    <property type="gene ID" value="CLYHEMG019536"/>
</dbReference>
<dbReference type="RefSeq" id="XP_066921009.1">
    <property type="nucleotide sequence ID" value="XM_067064908.1"/>
</dbReference>
<dbReference type="SUPFAM" id="SSF52540">
    <property type="entry name" value="P-loop containing nucleoside triphosphate hydrolases"/>
    <property type="match status" value="1"/>
</dbReference>
<proteinExistence type="predicted"/>
<evidence type="ECO:0000313" key="2">
    <source>
        <dbReference type="EnsemblMetazoa" id="CLYHEMP019536.1"/>
    </source>
</evidence>
<evidence type="ECO:0000259" key="1">
    <source>
        <dbReference type="SMART" id="SM00382"/>
    </source>
</evidence>
<protein>
    <recommendedName>
        <fullName evidence="1">AAA+ ATPase domain-containing protein</fullName>
    </recommendedName>
</protein>
<dbReference type="InterPro" id="IPR027417">
    <property type="entry name" value="P-loop_NTPase"/>
</dbReference>
<dbReference type="Proteomes" id="UP000594262">
    <property type="component" value="Unplaced"/>
</dbReference>
<name>A0A7M5X9M6_9CNID</name>
<accession>A0A7M5X9M6</accession>
<evidence type="ECO:0000313" key="3">
    <source>
        <dbReference type="Proteomes" id="UP000594262"/>
    </source>
</evidence>
<feature type="domain" description="AAA+ ATPase" evidence="1">
    <location>
        <begin position="466"/>
        <end position="680"/>
    </location>
</feature>
<sequence>MESTTGVQTIAQKLQLLQPKPIDPSKCDPNKSLYWQIIRNNQTVVKRQAKQFNLGSTLRFNDPIKAAMFLLQREYSDSSLFKNDVHEAVFIPPTFVSNQYMKKLPVAILEYEVKKDINRLLDNLKEHSPDYWLTKELKSFLQAKNGEDDEDDDDNDNDNDYIDKKAFDPWVVNLKIMFLVIEELKSNKMNLPSTMSEIGVFVQACINEIPSKSPEPALKTFLRESVLKKNFKKLLKKKIEENPPQESNLRWIFGLELSELGEQLEHWFYDQLLPLKDDILQDTIVLSSVNFLTNVRRKMHKEIDFLIISWKKQLIISIEMKRELTNDRVFQQLESNHQLFEERLGDQLKPGWTFFPVVCVQNSSISIASSHFIIMGTEIKLWLTSILDNYPIVQIARNSTPLDQVQKLLKIIVFSIHASKKDLVAPITSSNWVEYIAEAIENVSTSNNIIFYSNQQMAALNSNDSRYNTLMIRGPFGVGKSTLLRNKAIQLNQQPEYKGKIMYLQENGLLYFRMKFELDAENEDTTKIKLKKFSNDNFEQILEQIRQDDIKAIFCDEFDMSLKDRIWKMHDLVDILWIVPSTLGLRFRDDEEWEDEFTFLDLSQNFRNSKEIVKMTKSHAEDTEYDYKEGIVMPPENFPAGCTPIFVDSLEEAMDEVRKRTKGGILVIIEDEVENYRVSEQITEPWKAYHPLQNDFQEDNPYLFLQEGNVLVIGEKACLGFEWPTVIVVEGENQDDPSFHSCNFMLRCTTNLLIVKKSIESSFVETGDESESEYEAHL</sequence>
<reference evidence="2" key="1">
    <citation type="submission" date="2021-01" db="UniProtKB">
        <authorList>
            <consortium name="EnsemblMetazoa"/>
        </authorList>
    </citation>
    <scope>IDENTIFICATION</scope>
</reference>
<dbReference type="AlphaFoldDB" id="A0A7M5X9M6"/>
<dbReference type="GeneID" id="136808372"/>
<organism evidence="2 3">
    <name type="scientific">Clytia hemisphaerica</name>
    <dbReference type="NCBI Taxonomy" id="252671"/>
    <lineage>
        <taxon>Eukaryota</taxon>
        <taxon>Metazoa</taxon>
        <taxon>Cnidaria</taxon>
        <taxon>Hydrozoa</taxon>
        <taxon>Hydroidolina</taxon>
        <taxon>Leptothecata</taxon>
        <taxon>Obeliida</taxon>
        <taxon>Clytiidae</taxon>
        <taxon>Clytia</taxon>
    </lineage>
</organism>
<keyword evidence="3" id="KW-1185">Reference proteome</keyword>
<dbReference type="Gene3D" id="3.40.50.300">
    <property type="entry name" value="P-loop containing nucleotide triphosphate hydrolases"/>
    <property type="match status" value="1"/>
</dbReference>
<dbReference type="InterPro" id="IPR003593">
    <property type="entry name" value="AAA+_ATPase"/>
</dbReference>